<proteinExistence type="predicted"/>
<accession>A0A9P7A505</accession>
<organism evidence="2 3">
    <name type="scientific">Suillus placidus</name>
    <dbReference type="NCBI Taxonomy" id="48579"/>
    <lineage>
        <taxon>Eukaryota</taxon>
        <taxon>Fungi</taxon>
        <taxon>Dikarya</taxon>
        <taxon>Basidiomycota</taxon>
        <taxon>Agaricomycotina</taxon>
        <taxon>Agaricomycetes</taxon>
        <taxon>Agaricomycetidae</taxon>
        <taxon>Boletales</taxon>
        <taxon>Suillineae</taxon>
        <taxon>Suillaceae</taxon>
        <taxon>Suillus</taxon>
    </lineage>
</organism>
<dbReference type="OrthoDB" id="276721at2759"/>
<name>A0A9P7A505_9AGAM</name>
<dbReference type="EMBL" id="JABBWD010000003">
    <property type="protein sequence ID" value="KAG1782575.1"/>
    <property type="molecule type" value="Genomic_DNA"/>
</dbReference>
<feature type="domain" description="NAD-dependent epimerase/dehydratase" evidence="1">
    <location>
        <begin position="8"/>
        <end position="228"/>
    </location>
</feature>
<reference evidence="2" key="1">
    <citation type="journal article" date="2020" name="New Phytol.">
        <title>Comparative genomics reveals dynamic genome evolution in host specialist ectomycorrhizal fungi.</title>
        <authorList>
            <person name="Lofgren L.A."/>
            <person name="Nguyen N.H."/>
            <person name="Vilgalys R."/>
            <person name="Ruytinx J."/>
            <person name="Liao H.L."/>
            <person name="Branco S."/>
            <person name="Kuo A."/>
            <person name="LaButti K."/>
            <person name="Lipzen A."/>
            <person name="Andreopoulos W."/>
            <person name="Pangilinan J."/>
            <person name="Riley R."/>
            <person name="Hundley H."/>
            <person name="Na H."/>
            <person name="Barry K."/>
            <person name="Grigoriev I.V."/>
            <person name="Stajich J.E."/>
            <person name="Kennedy P.G."/>
        </authorList>
    </citation>
    <scope>NUCLEOTIDE SEQUENCE</scope>
    <source>
        <strain evidence="2">DOB743</strain>
    </source>
</reference>
<dbReference type="Proteomes" id="UP000714275">
    <property type="component" value="Unassembled WGS sequence"/>
</dbReference>
<dbReference type="InterPro" id="IPR036291">
    <property type="entry name" value="NAD(P)-bd_dom_sf"/>
</dbReference>
<dbReference type="AlphaFoldDB" id="A0A9P7A505"/>
<dbReference type="GO" id="GO:0044877">
    <property type="term" value="F:protein-containing complex binding"/>
    <property type="evidence" value="ECO:0007669"/>
    <property type="project" value="TreeGrafter"/>
</dbReference>
<dbReference type="PANTHER" id="PTHR12126:SF16">
    <property type="entry name" value="MIOREX COMPLEX COMPONENT 2"/>
    <property type="match status" value="1"/>
</dbReference>
<evidence type="ECO:0000259" key="1">
    <source>
        <dbReference type="Pfam" id="PF01370"/>
    </source>
</evidence>
<evidence type="ECO:0000313" key="2">
    <source>
        <dbReference type="EMBL" id="KAG1782575.1"/>
    </source>
</evidence>
<evidence type="ECO:0000313" key="3">
    <source>
        <dbReference type="Proteomes" id="UP000714275"/>
    </source>
</evidence>
<gene>
    <name evidence="2" type="ORF">EV702DRAFT_1065297</name>
</gene>
<sequence>MSALAQKILVVGGNGFVGSAVCKMALARGLEVTSISSSGKPYKTPQGHTPAWVERVEWRKADAMNPESYADILPGVDAVVHTVGTLLDNTQYKQKMQEGDIMGFIKSLAGRGSGPLAEGHRSAYDTLNYESAVRVCEAFVASKPVSGLTRVRPFVYVSAEDVNRPIVPVRYLETKREAEKRIEEIVQDHPQYKGVYVRPSLIYHPHIRPMTTIPATIFDVSARIHDAAPSYIPMPSSVLRWLGTSVFPYATDKTPSALNSMANLLSIPPIHVDHLAEAICISLDPAKDIRGVVGVRDMRQLIGISQTGSEESAANT</sequence>
<protein>
    <submittedName>
        <fullName evidence="2">NAD-P-binding protein</fullName>
    </submittedName>
</protein>
<dbReference type="Gene3D" id="3.40.50.720">
    <property type="entry name" value="NAD(P)-binding Rossmann-like Domain"/>
    <property type="match status" value="1"/>
</dbReference>
<dbReference type="SUPFAM" id="SSF51735">
    <property type="entry name" value="NAD(P)-binding Rossmann-fold domains"/>
    <property type="match status" value="1"/>
</dbReference>
<dbReference type="Pfam" id="PF01370">
    <property type="entry name" value="Epimerase"/>
    <property type="match status" value="1"/>
</dbReference>
<dbReference type="InterPro" id="IPR001509">
    <property type="entry name" value="Epimerase_deHydtase"/>
</dbReference>
<dbReference type="InterPro" id="IPR051207">
    <property type="entry name" value="ComplexI_NDUFA9_subunit"/>
</dbReference>
<keyword evidence="3" id="KW-1185">Reference proteome</keyword>
<dbReference type="GO" id="GO:0005739">
    <property type="term" value="C:mitochondrion"/>
    <property type="evidence" value="ECO:0007669"/>
    <property type="project" value="TreeGrafter"/>
</dbReference>
<dbReference type="PANTHER" id="PTHR12126">
    <property type="entry name" value="NADH-UBIQUINONE OXIDOREDUCTASE 39 KDA SUBUNIT-RELATED"/>
    <property type="match status" value="1"/>
</dbReference>
<comment type="caution">
    <text evidence="2">The sequence shown here is derived from an EMBL/GenBank/DDBJ whole genome shotgun (WGS) entry which is preliminary data.</text>
</comment>